<reference evidence="3 4" key="1">
    <citation type="submission" date="2019-05" db="EMBL/GenBank/DDBJ databases">
        <authorList>
            <person name="Lee S.D."/>
        </authorList>
    </citation>
    <scope>NUCLEOTIDE SEQUENCE [LARGE SCALE GENOMIC DNA]</scope>
    <source>
        <strain evidence="3 4">C5-26</strain>
    </source>
</reference>
<dbReference type="Gene3D" id="3.40.50.720">
    <property type="entry name" value="NAD(P)-binding Rossmann-like Domain"/>
    <property type="match status" value="1"/>
</dbReference>
<dbReference type="PANTHER" id="PTHR43639">
    <property type="entry name" value="OXIDOREDUCTASE, SHORT-CHAIN DEHYDROGENASE/REDUCTASE FAMILY (AFU_ORTHOLOGUE AFUA_5G02870)"/>
    <property type="match status" value="1"/>
</dbReference>
<dbReference type="AlphaFoldDB" id="A0A563DSU0"/>
<dbReference type="InterPro" id="IPR002347">
    <property type="entry name" value="SDR_fam"/>
</dbReference>
<keyword evidence="4" id="KW-1185">Reference proteome</keyword>
<evidence type="ECO:0000256" key="1">
    <source>
        <dbReference type="ARBA" id="ARBA00006484"/>
    </source>
</evidence>
<dbReference type="EMBL" id="VCQV01000045">
    <property type="protein sequence ID" value="TWP33246.1"/>
    <property type="molecule type" value="Genomic_DNA"/>
</dbReference>
<evidence type="ECO:0000313" key="3">
    <source>
        <dbReference type="EMBL" id="TWP33246.1"/>
    </source>
</evidence>
<dbReference type="InterPro" id="IPR036291">
    <property type="entry name" value="NAD(P)-bd_dom_sf"/>
</dbReference>
<protein>
    <submittedName>
        <fullName evidence="3">SDR family oxidoreductase</fullName>
    </submittedName>
</protein>
<comment type="similarity">
    <text evidence="1">Belongs to the short-chain dehydrogenases/reductases (SDR) family.</text>
</comment>
<sequence length="252" mass="26019">MPRKVALVTGASSGIGQATAYVLADAGYDLALHGLDDGVDLAGTAHECTHRGARVSTHAGDLRASGLAESLVTRTVDEHGRLDAVVSNAGTGLTKPFARITPAEWDALSTLHLGAATTLCRVAQDPLRATRGAIVLMSSVAATRALPGRVGYGTVKAAIEGLTRSLASEWAGDGVRVNAVAPGTIRTPLVEQNFAQGLLDPAGVLDRTPMRRFGEPAEVASVIAFLLSEAASYVTGQIVHVDGGWSCWGGWS</sequence>
<dbReference type="PRINTS" id="PR00080">
    <property type="entry name" value="SDRFAMILY"/>
</dbReference>
<evidence type="ECO:0000256" key="2">
    <source>
        <dbReference type="ARBA" id="ARBA00023002"/>
    </source>
</evidence>
<organism evidence="3 4">
    <name type="scientific">Leekyejoonella antrihumi</name>
    <dbReference type="NCBI Taxonomy" id="1660198"/>
    <lineage>
        <taxon>Bacteria</taxon>
        <taxon>Bacillati</taxon>
        <taxon>Actinomycetota</taxon>
        <taxon>Actinomycetes</taxon>
        <taxon>Micrococcales</taxon>
        <taxon>Dermacoccaceae</taxon>
        <taxon>Leekyejoonella</taxon>
    </lineage>
</organism>
<dbReference type="Pfam" id="PF13561">
    <property type="entry name" value="adh_short_C2"/>
    <property type="match status" value="1"/>
</dbReference>
<comment type="caution">
    <text evidence="3">The sequence shown here is derived from an EMBL/GenBank/DDBJ whole genome shotgun (WGS) entry which is preliminary data.</text>
</comment>
<dbReference type="SUPFAM" id="SSF51735">
    <property type="entry name" value="NAD(P)-binding Rossmann-fold domains"/>
    <property type="match status" value="1"/>
</dbReference>
<proteinExistence type="inferred from homology"/>
<dbReference type="OrthoDB" id="286404at2"/>
<evidence type="ECO:0000313" key="4">
    <source>
        <dbReference type="Proteomes" id="UP000320244"/>
    </source>
</evidence>
<dbReference type="GO" id="GO:0016491">
    <property type="term" value="F:oxidoreductase activity"/>
    <property type="evidence" value="ECO:0007669"/>
    <property type="project" value="UniProtKB-KW"/>
</dbReference>
<dbReference type="PANTHER" id="PTHR43639:SF1">
    <property type="entry name" value="SHORT-CHAIN DEHYDROGENASE_REDUCTASE FAMILY PROTEIN"/>
    <property type="match status" value="1"/>
</dbReference>
<accession>A0A563DSU0</accession>
<name>A0A563DSU0_9MICO</name>
<dbReference type="PRINTS" id="PR00081">
    <property type="entry name" value="GDHRDH"/>
</dbReference>
<gene>
    <name evidence="3" type="ORF">FGL98_21860</name>
</gene>
<dbReference type="FunFam" id="3.40.50.720:FF:000084">
    <property type="entry name" value="Short-chain dehydrogenase reductase"/>
    <property type="match status" value="1"/>
</dbReference>
<keyword evidence="2" id="KW-0560">Oxidoreductase</keyword>
<dbReference type="Proteomes" id="UP000320244">
    <property type="component" value="Unassembled WGS sequence"/>
</dbReference>
<dbReference type="RefSeq" id="WP_146320502.1">
    <property type="nucleotide sequence ID" value="NZ_VCQV01000045.1"/>
</dbReference>
<reference evidence="3 4" key="2">
    <citation type="submission" date="2019-08" db="EMBL/GenBank/DDBJ databases">
        <title>Jejuicoccus antrihumi gen. nov., sp. nov., a new member of the family Dermacoccaceae isolated from a cave.</title>
        <authorList>
            <person name="Schumann P."/>
            <person name="Kim I.S."/>
        </authorList>
    </citation>
    <scope>NUCLEOTIDE SEQUENCE [LARGE SCALE GENOMIC DNA]</scope>
    <source>
        <strain evidence="3 4">C5-26</strain>
    </source>
</reference>
<dbReference type="CDD" id="cd05233">
    <property type="entry name" value="SDR_c"/>
    <property type="match status" value="1"/>
</dbReference>